<evidence type="ECO:0000256" key="1">
    <source>
        <dbReference type="SAM" id="MobiDB-lite"/>
    </source>
</evidence>
<protein>
    <recommendedName>
        <fullName evidence="4">RING-type domain-containing protein</fullName>
    </recommendedName>
</protein>
<evidence type="ECO:0000313" key="3">
    <source>
        <dbReference type="Proteomes" id="UP001054252"/>
    </source>
</evidence>
<evidence type="ECO:0008006" key="4">
    <source>
        <dbReference type="Google" id="ProtNLM"/>
    </source>
</evidence>
<dbReference type="AlphaFoldDB" id="A0AAV5HKY0"/>
<feature type="region of interest" description="Disordered" evidence="1">
    <location>
        <begin position="1"/>
        <end position="31"/>
    </location>
</feature>
<reference evidence="2 3" key="1">
    <citation type="journal article" date="2021" name="Commun. Biol.">
        <title>The genome of Shorea leprosula (Dipterocarpaceae) highlights the ecological relevance of drought in aseasonal tropical rainforests.</title>
        <authorList>
            <person name="Ng K.K.S."/>
            <person name="Kobayashi M.J."/>
            <person name="Fawcett J.A."/>
            <person name="Hatakeyama M."/>
            <person name="Paape T."/>
            <person name="Ng C.H."/>
            <person name="Ang C.C."/>
            <person name="Tnah L.H."/>
            <person name="Lee C.T."/>
            <person name="Nishiyama T."/>
            <person name="Sese J."/>
            <person name="O'Brien M.J."/>
            <person name="Copetti D."/>
            <person name="Mohd Noor M.I."/>
            <person name="Ong R.C."/>
            <person name="Putra M."/>
            <person name="Sireger I.Z."/>
            <person name="Indrioko S."/>
            <person name="Kosugi Y."/>
            <person name="Izuno A."/>
            <person name="Isagi Y."/>
            <person name="Lee S.L."/>
            <person name="Shimizu K.K."/>
        </authorList>
    </citation>
    <scope>NUCLEOTIDE SEQUENCE [LARGE SCALE GENOMIC DNA]</scope>
    <source>
        <strain evidence="2">214</strain>
    </source>
</reference>
<keyword evidence="3" id="KW-1185">Reference proteome</keyword>
<evidence type="ECO:0000313" key="2">
    <source>
        <dbReference type="EMBL" id="GKU86324.1"/>
    </source>
</evidence>
<sequence length="135" mass="14929">MSIRPGFPSLPKQPRIPSSSSRKPKLSQLPLPPADPTFPVLTVAVLSIMCTAAQLACSLAPIRTEHARVLPNCSHALFHLDCIDMWHQSNFPLFEEQALPVPQRFPIDLVASEFFPSDSQPLTNGTLIGEMMIVW</sequence>
<dbReference type="SUPFAM" id="SSF57850">
    <property type="entry name" value="RING/U-box"/>
    <property type="match status" value="1"/>
</dbReference>
<accession>A0AAV5HKY0</accession>
<name>A0AAV5HKY0_9ROSI</name>
<comment type="caution">
    <text evidence="2">The sequence shown here is derived from an EMBL/GenBank/DDBJ whole genome shotgun (WGS) entry which is preliminary data.</text>
</comment>
<organism evidence="2 3">
    <name type="scientific">Rubroshorea leprosula</name>
    <dbReference type="NCBI Taxonomy" id="152421"/>
    <lineage>
        <taxon>Eukaryota</taxon>
        <taxon>Viridiplantae</taxon>
        <taxon>Streptophyta</taxon>
        <taxon>Embryophyta</taxon>
        <taxon>Tracheophyta</taxon>
        <taxon>Spermatophyta</taxon>
        <taxon>Magnoliopsida</taxon>
        <taxon>eudicotyledons</taxon>
        <taxon>Gunneridae</taxon>
        <taxon>Pentapetalae</taxon>
        <taxon>rosids</taxon>
        <taxon>malvids</taxon>
        <taxon>Malvales</taxon>
        <taxon>Dipterocarpaceae</taxon>
        <taxon>Rubroshorea</taxon>
    </lineage>
</organism>
<feature type="compositionally biased region" description="Low complexity" evidence="1">
    <location>
        <begin position="12"/>
        <end position="29"/>
    </location>
</feature>
<dbReference type="Proteomes" id="UP001054252">
    <property type="component" value="Unassembled WGS sequence"/>
</dbReference>
<dbReference type="EMBL" id="BPVZ01000001">
    <property type="protein sequence ID" value="GKU86324.1"/>
    <property type="molecule type" value="Genomic_DNA"/>
</dbReference>
<gene>
    <name evidence="2" type="ORF">SLEP1_g861</name>
</gene>
<proteinExistence type="predicted"/>